<gene>
    <name evidence="1" type="ORF">DERF_003432</name>
</gene>
<name>A0A922LBH7_DERFA</name>
<comment type="caution">
    <text evidence="1">The sequence shown here is derived from an EMBL/GenBank/DDBJ whole genome shotgun (WGS) entry which is preliminary data.</text>
</comment>
<protein>
    <submittedName>
        <fullName evidence="1">Uncharacterized protein</fullName>
    </submittedName>
</protein>
<evidence type="ECO:0000313" key="2">
    <source>
        <dbReference type="Proteomes" id="UP000790347"/>
    </source>
</evidence>
<reference evidence="1" key="2">
    <citation type="journal article" date="2022" name="Res Sq">
        <title>Comparative Genomics Reveals Insights into the Divergent Evolution of Astigmatic Mites and Household Pest Adaptations.</title>
        <authorList>
            <person name="Xiong Q."/>
            <person name="Wan A.T.-Y."/>
            <person name="Liu X.-Y."/>
            <person name="Fung C.S.-H."/>
            <person name="Xiao X."/>
            <person name="Malainual N."/>
            <person name="Hou J."/>
            <person name="Wang L."/>
            <person name="Wang M."/>
            <person name="Yang K."/>
            <person name="Cui Y."/>
            <person name="Leung E."/>
            <person name="Nong W."/>
            <person name="Shin S.-K."/>
            <person name="Au S."/>
            <person name="Jeong K.Y."/>
            <person name="Chew F.T."/>
            <person name="Hui J."/>
            <person name="Leung T.F."/>
            <person name="Tungtrongchitr A."/>
            <person name="Zhong N."/>
            <person name="Liu Z."/>
            <person name="Tsui S."/>
        </authorList>
    </citation>
    <scope>NUCLEOTIDE SEQUENCE</scope>
    <source>
        <strain evidence="1">Derf</strain>
        <tissue evidence="1">Whole organism</tissue>
    </source>
</reference>
<dbReference type="Proteomes" id="UP000790347">
    <property type="component" value="Unassembled WGS sequence"/>
</dbReference>
<accession>A0A922LBH7</accession>
<reference evidence="1" key="1">
    <citation type="submission" date="2013-05" db="EMBL/GenBank/DDBJ databases">
        <authorList>
            <person name="Yim A.K.Y."/>
            <person name="Chan T.F."/>
            <person name="Ji K.M."/>
            <person name="Liu X.Y."/>
            <person name="Zhou J.W."/>
            <person name="Li R.Q."/>
            <person name="Yang K.Y."/>
            <person name="Li J."/>
            <person name="Li M."/>
            <person name="Law P.T.W."/>
            <person name="Wu Y.L."/>
            <person name="Cai Z.L."/>
            <person name="Qin H."/>
            <person name="Bao Y."/>
            <person name="Leung R.K.K."/>
            <person name="Ng P.K.S."/>
            <person name="Zou J."/>
            <person name="Zhong X.J."/>
            <person name="Ran P.X."/>
            <person name="Zhong N.S."/>
            <person name="Liu Z.G."/>
            <person name="Tsui S.K.W."/>
        </authorList>
    </citation>
    <scope>NUCLEOTIDE SEQUENCE</scope>
    <source>
        <strain evidence="1">Derf</strain>
        <tissue evidence="1">Whole organism</tissue>
    </source>
</reference>
<dbReference type="EMBL" id="ASGP02000001">
    <property type="protein sequence ID" value="KAH9529553.1"/>
    <property type="molecule type" value="Genomic_DNA"/>
</dbReference>
<proteinExistence type="predicted"/>
<evidence type="ECO:0000313" key="1">
    <source>
        <dbReference type="EMBL" id="KAH9529553.1"/>
    </source>
</evidence>
<sequence>MDPTDVHTKQYNNNNNKKIIICQHNIAWRQISSTLSRHWCLMKNLLILPVEIVKNMKRPDSIENRIFKHHYHFGMCRTSSFLLLAFVCLDVLQKRNTNIRTRKENLYSYFDVRSFIHNQNHNHQQHSLTSLNELFDHLIFITIKRID</sequence>
<organism evidence="1 2">
    <name type="scientific">Dermatophagoides farinae</name>
    <name type="common">American house dust mite</name>
    <dbReference type="NCBI Taxonomy" id="6954"/>
    <lineage>
        <taxon>Eukaryota</taxon>
        <taxon>Metazoa</taxon>
        <taxon>Ecdysozoa</taxon>
        <taxon>Arthropoda</taxon>
        <taxon>Chelicerata</taxon>
        <taxon>Arachnida</taxon>
        <taxon>Acari</taxon>
        <taxon>Acariformes</taxon>
        <taxon>Sarcoptiformes</taxon>
        <taxon>Astigmata</taxon>
        <taxon>Psoroptidia</taxon>
        <taxon>Analgoidea</taxon>
        <taxon>Pyroglyphidae</taxon>
        <taxon>Dermatophagoidinae</taxon>
        <taxon>Dermatophagoides</taxon>
    </lineage>
</organism>
<dbReference type="AlphaFoldDB" id="A0A922LBH7"/>
<keyword evidence="2" id="KW-1185">Reference proteome</keyword>